<accession>A0A6J5S4T9</accession>
<evidence type="ECO:0000313" key="3">
    <source>
        <dbReference type="EMBL" id="CAB4184294.1"/>
    </source>
</evidence>
<dbReference type="EMBL" id="LR797319">
    <property type="protein sequence ID" value="CAB4202807.1"/>
    <property type="molecule type" value="Genomic_DNA"/>
</dbReference>
<evidence type="ECO:0000313" key="2">
    <source>
        <dbReference type="EMBL" id="CAB4178591.1"/>
    </source>
</evidence>
<name>A0A6J5S4T9_9CAUD</name>
<protein>
    <submittedName>
        <fullName evidence="4">Uncharacterized protein</fullName>
    </submittedName>
</protein>
<organism evidence="4">
    <name type="scientific">uncultured Caudovirales phage</name>
    <dbReference type="NCBI Taxonomy" id="2100421"/>
    <lineage>
        <taxon>Viruses</taxon>
        <taxon>Duplodnaviria</taxon>
        <taxon>Heunggongvirae</taxon>
        <taxon>Uroviricota</taxon>
        <taxon>Caudoviricetes</taxon>
        <taxon>Peduoviridae</taxon>
        <taxon>Maltschvirus</taxon>
        <taxon>Maltschvirus maltsch</taxon>
    </lineage>
</organism>
<dbReference type="EMBL" id="LR796887">
    <property type="protein sequence ID" value="CAB4172645.1"/>
    <property type="molecule type" value="Genomic_DNA"/>
</dbReference>
<evidence type="ECO:0000313" key="5">
    <source>
        <dbReference type="EMBL" id="CAB4215058.1"/>
    </source>
</evidence>
<sequence length="62" mass="6922">MLTISEIRERLKDRRPNIVGDVTGLSYGTIAGIRNGVNQNPTLKVMQSLSDYFEGIKNDQPT</sequence>
<proteinExistence type="predicted"/>
<reference evidence="4" key="1">
    <citation type="submission" date="2020-05" db="EMBL/GenBank/DDBJ databases">
        <authorList>
            <person name="Chiriac C."/>
            <person name="Salcher M."/>
            <person name="Ghai R."/>
            <person name="Kavagutti S V."/>
        </authorList>
    </citation>
    <scope>NUCLEOTIDE SEQUENCE</scope>
</reference>
<evidence type="ECO:0000313" key="4">
    <source>
        <dbReference type="EMBL" id="CAB4202807.1"/>
    </source>
</evidence>
<evidence type="ECO:0000313" key="6">
    <source>
        <dbReference type="EMBL" id="CAB5230181.1"/>
    </source>
</evidence>
<dbReference type="EMBL" id="LR797054">
    <property type="protein sequence ID" value="CAB4184294.1"/>
    <property type="molecule type" value="Genomic_DNA"/>
</dbReference>
<evidence type="ECO:0000313" key="1">
    <source>
        <dbReference type="EMBL" id="CAB4172645.1"/>
    </source>
</evidence>
<dbReference type="EMBL" id="LR798407">
    <property type="protein sequence ID" value="CAB5230181.1"/>
    <property type="molecule type" value="Genomic_DNA"/>
</dbReference>
<dbReference type="EMBL" id="LR796966">
    <property type="protein sequence ID" value="CAB4178591.1"/>
    <property type="molecule type" value="Genomic_DNA"/>
</dbReference>
<gene>
    <name evidence="2" type="ORF">UFOVP1018_47</name>
    <name evidence="3" type="ORF">UFOVP1105_48</name>
    <name evidence="4" type="ORF">UFOVP1372_38</name>
    <name evidence="5" type="ORF">UFOVP1470_49</name>
    <name evidence="6" type="ORF">UFOVP1557_38</name>
    <name evidence="1" type="ORF">UFOVP939_29</name>
</gene>
<dbReference type="EMBL" id="LR797419">
    <property type="protein sequence ID" value="CAB4215058.1"/>
    <property type="molecule type" value="Genomic_DNA"/>
</dbReference>